<keyword evidence="2" id="KW-1185">Reference proteome</keyword>
<dbReference type="EMBL" id="QPMK01000016">
    <property type="protein sequence ID" value="RDD64986.1"/>
    <property type="molecule type" value="Genomic_DNA"/>
</dbReference>
<comment type="caution">
    <text evidence="1">The sequence shown here is derived from an EMBL/GenBank/DDBJ whole genome shotgun (WGS) entry which is preliminary data.</text>
</comment>
<reference evidence="1 2" key="1">
    <citation type="submission" date="2018-07" db="EMBL/GenBank/DDBJ databases">
        <title>Thalassococcus profundi sp. nov., a marine bacterium isolated from deep seawater of Okinawa Trough.</title>
        <authorList>
            <person name="Yu M."/>
        </authorList>
    </citation>
    <scope>NUCLEOTIDE SEQUENCE [LARGE SCALE GENOMIC DNA]</scope>
    <source>
        <strain evidence="1 2">WRAS1</strain>
    </source>
</reference>
<sequence length="109" mass="12364">MFKIAKTPRFTHVVPIKVPVDGGFDEQTIRATFEVITDDEFASFDTMTAEGLKDLVRKILVRLDDMVDEQDKPLPYSEDLRDQLLELPYMRLGLLRGYQSAMIGAKAGN</sequence>
<name>A0A369TPV0_9RHOB</name>
<protein>
    <recommendedName>
        <fullName evidence="3">Phage tail assembly protein</fullName>
    </recommendedName>
</protein>
<evidence type="ECO:0000313" key="2">
    <source>
        <dbReference type="Proteomes" id="UP000253977"/>
    </source>
</evidence>
<dbReference type="OrthoDB" id="7743875at2"/>
<dbReference type="Proteomes" id="UP000253977">
    <property type="component" value="Unassembled WGS sequence"/>
</dbReference>
<evidence type="ECO:0000313" key="1">
    <source>
        <dbReference type="EMBL" id="RDD64986.1"/>
    </source>
</evidence>
<gene>
    <name evidence="1" type="ORF">DU478_17445</name>
</gene>
<dbReference type="RefSeq" id="WP_114512246.1">
    <property type="nucleotide sequence ID" value="NZ_QPMK01000016.1"/>
</dbReference>
<proteinExistence type="predicted"/>
<organism evidence="1 2">
    <name type="scientific">Thalassococcus profundi</name>
    <dbReference type="NCBI Taxonomy" id="2282382"/>
    <lineage>
        <taxon>Bacteria</taxon>
        <taxon>Pseudomonadati</taxon>
        <taxon>Pseudomonadota</taxon>
        <taxon>Alphaproteobacteria</taxon>
        <taxon>Rhodobacterales</taxon>
        <taxon>Roseobacteraceae</taxon>
        <taxon>Thalassococcus</taxon>
    </lineage>
</organism>
<dbReference type="AlphaFoldDB" id="A0A369TPV0"/>
<evidence type="ECO:0008006" key="3">
    <source>
        <dbReference type="Google" id="ProtNLM"/>
    </source>
</evidence>
<accession>A0A369TPV0</accession>